<evidence type="ECO:0000313" key="2">
    <source>
        <dbReference type="EMBL" id="MBO8447404.1"/>
    </source>
</evidence>
<comment type="caution">
    <text evidence="2">The sequence shown here is derived from an EMBL/GenBank/DDBJ whole genome shotgun (WGS) entry which is preliminary data.</text>
</comment>
<reference evidence="2" key="2">
    <citation type="journal article" date="2021" name="PeerJ">
        <title>Extensive microbial diversity within the chicken gut microbiome revealed by metagenomics and culture.</title>
        <authorList>
            <person name="Gilroy R."/>
            <person name="Ravi A."/>
            <person name="Getino M."/>
            <person name="Pursley I."/>
            <person name="Horton D.L."/>
            <person name="Alikhan N.F."/>
            <person name="Baker D."/>
            <person name="Gharbi K."/>
            <person name="Hall N."/>
            <person name="Watson M."/>
            <person name="Adriaenssens E.M."/>
            <person name="Foster-Nyarko E."/>
            <person name="Jarju S."/>
            <person name="Secka A."/>
            <person name="Antonio M."/>
            <person name="Oren A."/>
            <person name="Chaudhuri R.R."/>
            <person name="La Ragione R."/>
            <person name="Hildebrand F."/>
            <person name="Pallen M.J."/>
        </authorList>
    </citation>
    <scope>NUCLEOTIDE SEQUENCE</scope>
    <source>
        <strain evidence="2">D3-1215</strain>
    </source>
</reference>
<evidence type="ECO:0000313" key="3">
    <source>
        <dbReference type="Proteomes" id="UP000823637"/>
    </source>
</evidence>
<reference evidence="2" key="1">
    <citation type="submission" date="2020-10" db="EMBL/GenBank/DDBJ databases">
        <authorList>
            <person name="Gilroy R."/>
        </authorList>
    </citation>
    <scope>NUCLEOTIDE SEQUENCE</scope>
    <source>
        <strain evidence="2">D3-1215</strain>
    </source>
</reference>
<feature type="region of interest" description="Disordered" evidence="1">
    <location>
        <begin position="46"/>
        <end position="65"/>
    </location>
</feature>
<evidence type="ECO:0000256" key="1">
    <source>
        <dbReference type="SAM" id="MobiDB-lite"/>
    </source>
</evidence>
<organism evidence="2 3">
    <name type="scientific">Candidatus Enterocola intestinipullorum</name>
    <dbReference type="NCBI Taxonomy" id="2840783"/>
    <lineage>
        <taxon>Bacteria</taxon>
        <taxon>Pseudomonadati</taxon>
        <taxon>Bacteroidota</taxon>
        <taxon>Bacteroidia</taxon>
        <taxon>Bacteroidales</taxon>
        <taxon>Candidatus Enterocola</taxon>
    </lineage>
</organism>
<accession>A0A9D9HE00</accession>
<dbReference type="Proteomes" id="UP000823637">
    <property type="component" value="Unassembled WGS sequence"/>
</dbReference>
<gene>
    <name evidence="2" type="ORF">IAC32_06640</name>
</gene>
<dbReference type="AlphaFoldDB" id="A0A9D9HE00"/>
<sequence>MNATEEKLLKDMQDRISAIQLSIASLQSEAAELSALMSVLRSHVSETTSPKNENGEDSVASCPEIRPDVSPQEEFVAGNEDGETGESIAVADDVREKNDAYVPEKAGNAADTVAIRQVSPQESLEKTPNLARQTDARKLTDLRKAIGLNDRFRFRHDLFGNDDNLMMDTICKLNAMESFDDALAYLRSNFKWDEDNPTVTYLLDILHRRFY</sequence>
<dbReference type="EMBL" id="JADIMR010000099">
    <property type="protein sequence ID" value="MBO8447404.1"/>
    <property type="molecule type" value="Genomic_DNA"/>
</dbReference>
<proteinExistence type="predicted"/>
<name>A0A9D9HE00_9BACT</name>
<protein>
    <submittedName>
        <fullName evidence="2">Uncharacterized protein</fullName>
    </submittedName>
</protein>